<dbReference type="PROSITE" id="PS51710">
    <property type="entry name" value="G_OBG"/>
    <property type="match status" value="1"/>
</dbReference>
<evidence type="ECO:0000259" key="4">
    <source>
        <dbReference type="PROSITE" id="PS51710"/>
    </source>
</evidence>
<dbReference type="GO" id="GO:0016887">
    <property type="term" value="F:ATP hydrolysis activity"/>
    <property type="evidence" value="ECO:0007669"/>
    <property type="project" value="TreeGrafter"/>
</dbReference>
<dbReference type="InterPro" id="IPR012676">
    <property type="entry name" value="TGS-like"/>
</dbReference>
<sequence>MSLKIGIVGLPNVGKSTLFQALTKKEVDCSNYPFATIDPNIGVVEVPDARLKNLAEISHSKKIVPAVVEFVDIAGLVKGAAEGEGLGNKFLTHIREVDAILEVVRAFEDDSVIHVAGKPNPASDIETIKIELELKDIETKEKAKDPMQLQLLSQKPILYVFNVSENSKLLFPDLPSSIALDIKKEFELSELSEKDREELGEQSGLGELIRKAYELLNLITFFTTGEDESRAWTIPKNSTAPRAGRAIHSDFEKKFIRAEVIPYDKFAELGSMAKARESGLLRTEGKEYIVKDGDIIEFKI</sequence>
<dbReference type="Gene3D" id="3.40.50.300">
    <property type="entry name" value="P-loop containing nucleotide triphosphate hydrolases"/>
    <property type="match status" value="1"/>
</dbReference>
<dbReference type="InterPro" id="IPR031167">
    <property type="entry name" value="G_OBG"/>
</dbReference>
<feature type="domain" description="OBG-type G" evidence="4">
    <location>
        <begin position="3"/>
        <end position="211"/>
    </location>
</feature>
<dbReference type="FunFam" id="3.10.20.30:FF:000001">
    <property type="entry name" value="Ribosome-binding ATPase YchF"/>
    <property type="match status" value="1"/>
</dbReference>
<dbReference type="SUPFAM" id="SSF81271">
    <property type="entry name" value="TGS-like"/>
    <property type="match status" value="1"/>
</dbReference>
<reference evidence="6 7" key="1">
    <citation type="journal article" date="2016" name="Nat. Commun.">
        <title>Thousands of microbial genomes shed light on interconnected biogeochemical processes in an aquifer system.</title>
        <authorList>
            <person name="Anantharaman K."/>
            <person name="Brown C.T."/>
            <person name="Hug L.A."/>
            <person name="Sharon I."/>
            <person name="Castelle C.J."/>
            <person name="Probst A.J."/>
            <person name="Thomas B.C."/>
            <person name="Singh A."/>
            <person name="Wilkins M.J."/>
            <person name="Karaoz U."/>
            <person name="Brodie E.L."/>
            <person name="Williams K.H."/>
            <person name="Hubbard S.S."/>
            <person name="Banfield J.F."/>
        </authorList>
    </citation>
    <scope>NUCLEOTIDE SEQUENCE [LARGE SCALE GENOMIC DNA]</scope>
</reference>
<dbReference type="GO" id="GO:0005737">
    <property type="term" value="C:cytoplasm"/>
    <property type="evidence" value="ECO:0007669"/>
    <property type="project" value="TreeGrafter"/>
</dbReference>
<evidence type="ECO:0000256" key="1">
    <source>
        <dbReference type="ARBA" id="ARBA00022741"/>
    </source>
</evidence>
<evidence type="ECO:0000313" key="6">
    <source>
        <dbReference type="EMBL" id="OGF73571.1"/>
    </source>
</evidence>
<comment type="caution">
    <text evidence="6">The sequence shown here is derived from an EMBL/GenBank/DDBJ whole genome shotgun (WGS) entry which is preliminary data.</text>
</comment>
<proteinExistence type="predicted"/>
<dbReference type="InterPro" id="IPR004095">
    <property type="entry name" value="TGS"/>
</dbReference>
<name>A0A1F5WE62_9BACT</name>
<dbReference type="EMBL" id="MFHJ01000033">
    <property type="protein sequence ID" value="OGF73571.1"/>
    <property type="molecule type" value="Genomic_DNA"/>
</dbReference>
<protein>
    <recommendedName>
        <fullName evidence="8">Redox-regulated ATPase YchF</fullName>
    </recommendedName>
</protein>
<dbReference type="InterPro" id="IPR012675">
    <property type="entry name" value="Beta-grasp_dom_sf"/>
</dbReference>
<dbReference type="SUPFAM" id="SSF52540">
    <property type="entry name" value="P-loop containing nucleoside triphosphate hydrolases"/>
    <property type="match status" value="1"/>
</dbReference>
<dbReference type="Pfam" id="PF06071">
    <property type="entry name" value="YchF-GTPase_C"/>
    <property type="match status" value="1"/>
</dbReference>
<dbReference type="InterPro" id="IPR013029">
    <property type="entry name" value="YchF_C"/>
</dbReference>
<dbReference type="AlphaFoldDB" id="A0A1F5WE62"/>
<dbReference type="CDD" id="cd04867">
    <property type="entry name" value="TGS_YchF_OLA1"/>
    <property type="match status" value="1"/>
</dbReference>
<keyword evidence="3" id="KW-0460">Magnesium</keyword>
<dbReference type="GO" id="GO:0005525">
    <property type="term" value="F:GTP binding"/>
    <property type="evidence" value="ECO:0007669"/>
    <property type="project" value="InterPro"/>
</dbReference>
<accession>A0A1F5WE62</accession>
<dbReference type="Pfam" id="PF01926">
    <property type="entry name" value="MMR_HSR1"/>
    <property type="match status" value="1"/>
</dbReference>
<dbReference type="InterPro" id="IPR027417">
    <property type="entry name" value="P-loop_NTPase"/>
</dbReference>
<evidence type="ECO:0000313" key="7">
    <source>
        <dbReference type="Proteomes" id="UP000178276"/>
    </source>
</evidence>
<organism evidence="6 7">
    <name type="scientific">Candidatus Giovannonibacteria bacterium RIFCSPHIGHO2_02_43_16</name>
    <dbReference type="NCBI Taxonomy" id="1798331"/>
    <lineage>
        <taxon>Bacteria</taxon>
        <taxon>Candidatus Giovannoniibacteriota</taxon>
    </lineage>
</organism>
<keyword evidence="2" id="KW-0067">ATP-binding</keyword>
<dbReference type="Proteomes" id="UP000178276">
    <property type="component" value="Unassembled WGS sequence"/>
</dbReference>
<evidence type="ECO:0008006" key="8">
    <source>
        <dbReference type="Google" id="ProtNLM"/>
    </source>
</evidence>
<feature type="domain" description="TGS" evidence="5">
    <location>
        <begin position="217"/>
        <end position="300"/>
    </location>
</feature>
<gene>
    <name evidence="6" type="ORF">A2W57_03765</name>
</gene>
<evidence type="ECO:0000259" key="5">
    <source>
        <dbReference type="PROSITE" id="PS51880"/>
    </source>
</evidence>
<dbReference type="STRING" id="1798331.A2W57_03765"/>
<dbReference type="GO" id="GO:0005524">
    <property type="term" value="F:ATP binding"/>
    <property type="evidence" value="ECO:0007669"/>
    <property type="project" value="UniProtKB-KW"/>
</dbReference>
<evidence type="ECO:0000256" key="2">
    <source>
        <dbReference type="ARBA" id="ARBA00022840"/>
    </source>
</evidence>
<evidence type="ECO:0000256" key="3">
    <source>
        <dbReference type="ARBA" id="ARBA00022842"/>
    </source>
</evidence>
<dbReference type="Gene3D" id="3.10.20.30">
    <property type="match status" value="1"/>
</dbReference>
<dbReference type="InterPro" id="IPR006073">
    <property type="entry name" value="GTP-bd"/>
</dbReference>
<dbReference type="PANTHER" id="PTHR23305">
    <property type="entry name" value="OBG GTPASE FAMILY"/>
    <property type="match status" value="1"/>
</dbReference>
<dbReference type="PROSITE" id="PS51880">
    <property type="entry name" value="TGS"/>
    <property type="match status" value="1"/>
</dbReference>
<dbReference type="PRINTS" id="PR00326">
    <property type="entry name" value="GTP1OBG"/>
</dbReference>
<dbReference type="PANTHER" id="PTHR23305:SF18">
    <property type="entry name" value="OBG-TYPE G DOMAIN-CONTAINING PROTEIN"/>
    <property type="match status" value="1"/>
</dbReference>
<keyword evidence="1" id="KW-0547">Nucleotide-binding</keyword>